<reference evidence="2" key="2">
    <citation type="submission" date="2019-01" db="EMBL/GenBank/DDBJ databases">
        <title>Genome sequence of Desulfonema ishimotonii strain Tokyo 01.</title>
        <authorList>
            <person name="Fukui M."/>
        </authorList>
    </citation>
    <scope>NUCLEOTIDE SEQUENCE [LARGE SCALE GENOMIC DNA]</scope>
    <source>
        <strain evidence="2">Tokyo 01</strain>
    </source>
</reference>
<organism evidence="1 2">
    <name type="scientific">Desulfonema ishimotonii</name>
    <dbReference type="NCBI Taxonomy" id="45657"/>
    <lineage>
        <taxon>Bacteria</taxon>
        <taxon>Pseudomonadati</taxon>
        <taxon>Thermodesulfobacteriota</taxon>
        <taxon>Desulfobacteria</taxon>
        <taxon>Desulfobacterales</taxon>
        <taxon>Desulfococcaceae</taxon>
        <taxon>Desulfonema</taxon>
    </lineage>
</organism>
<reference evidence="2" key="1">
    <citation type="submission" date="2017-11" db="EMBL/GenBank/DDBJ databases">
        <authorList>
            <person name="Watanabe M."/>
            <person name="Kojima H."/>
        </authorList>
    </citation>
    <scope>NUCLEOTIDE SEQUENCE [LARGE SCALE GENOMIC DNA]</scope>
    <source>
        <strain evidence="2">Tokyo 01</strain>
    </source>
</reference>
<keyword evidence="2" id="KW-1185">Reference proteome</keyword>
<evidence type="ECO:0000313" key="2">
    <source>
        <dbReference type="Proteomes" id="UP000288096"/>
    </source>
</evidence>
<accession>A0A401FXC0</accession>
<dbReference type="EMBL" id="BEXT01000001">
    <property type="protein sequence ID" value="GBC61627.1"/>
    <property type="molecule type" value="Genomic_DNA"/>
</dbReference>
<evidence type="ECO:0000313" key="1">
    <source>
        <dbReference type="EMBL" id="GBC61627.1"/>
    </source>
</evidence>
<proteinExistence type="predicted"/>
<dbReference type="AlphaFoldDB" id="A0A401FXC0"/>
<sequence>MTTNEQQYLEIFLEPVRKCKNYKPKFGQGNQKQGFSLNEFKALYGADPFYSWIGLDADLMYAAHRAAGGMTSVYRQIGIGCERLFRKIIINTTGYTDPEYATWSYTAKTRSGRTKKLSLDGRLELSEIKIQEVHFQCKTMDEGVLRGLGRSRRTVERHCI</sequence>
<dbReference type="Proteomes" id="UP000288096">
    <property type="component" value="Unassembled WGS sequence"/>
</dbReference>
<gene>
    <name evidence="1" type="ORF">DENIS_2589</name>
</gene>
<protein>
    <submittedName>
        <fullName evidence="1">Uncharacterized protein</fullName>
    </submittedName>
</protein>
<comment type="caution">
    <text evidence="1">The sequence shown here is derived from an EMBL/GenBank/DDBJ whole genome shotgun (WGS) entry which is preliminary data.</text>
</comment>
<name>A0A401FXC0_9BACT</name>